<evidence type="ECO:0000313" key="2">
    <source>
        <dbReference type="EMBL" id="GGF95454.1"/>
    </source>
</evidence>
<organism evidence="2 3">
    <name type="scientific">Cysteiniphilum litorale</name>
    <dbReference type="NCBI Taxonomy" id="2056700"/>
    <lineage>
        <taxon>Bacteria</taxon>
        <taxon>Pseudomonadati</taxon>
        <taxon>Pseudomonadota</taxon>
        <taxon>Gammaproteobacteria</taxon>
        <taxon>Thiotrichales</taxon>
        <taxon>Fastidiosibacteraceae</taxon>
        <taxon>Cysteiniphilum</taxon>
    </lineage>
</organism>
<keyword evidence="1" id="KW-0812">Transmembrane</keyword>
<keyword evidence="3" id="KW-1185">Reference proteome</keyword>
<protein>
    <submittedName>
        <fullName evidence="2">Uncharacterized protein</fullName>
    </submittedName>
</protein>
<feature type="transmembrane region" description="Helical" evidence="1">
    <location>
        <begin position="163"/>
        <end position="183"/>
    </location>
</feature>
<comment type="caution">
    <text evidence="2">The sequence shown here is derived from an EMBL/GenBank/DDBJ whole genome shotgun (WGS) entry which is preliminary data.</text>
</comment>
<dbReference type="EMBL" id="BMJS01000009">
    <property type="protein sequence ID" value="GGF95454.1"/>
    <property type="molecule type" value="Genomic_DNA"/>
</dbReference>
<sequence length="332" mass="37089">MGNAVATIVDDEASTKSRCVAASQAALGAAENTLTIIARSTTSAASHATTLAGGVVGAVGGVVSAADDVSKIISYCEKIDDTYIALYMVNKYFERFLRYGVRGAVDEGQLISIASLKGMLSWLLVKYENACDRRKVSLANNSVQACLGVISTIAFAAGSAATVGALMVVGAAFGLCYLGYAGYQKYSHYQSNRERFAEYREMVQYAFERNDITERQYREEMQLMSLAKRHSSEQHHYFGRTFGDYMRTKIAAFTLETHSRRYNEIDPFDGYNGRMILYMYKKISQLIGFNPQRHANYYRLINHKFNGHVVRDYEINSAFDHDVINLSLKIDK</sequence>
<dbReference type="Proteomes" id="UP000636949">
    <property type="component" value="Unassembled WGS sequence"/>
</dbReference>
<dbReference type="AlphaFoldDB" id="A0A8J3E8P7"/>
<keyword evidence="1" id="KW-0472">Membrane</keyword>
<keyword evidence="1" id="KW-1133">Transmembrane helix</keyword>
<reference evidence="2" key="2">
    <citation type="submission" date="2020-09" db="EMBL/GenBank/DDBJ databases">
        <authorList>
            <person name="Sun Q."/>
            <person name="Zhou Y."/>
        </authorList>
    </citation>
    <scope>NUCLEOTIDE SEQUENCE</scope>
    <source>
        <strain evidence="2">CGMCC 1.15758</strain>
    </source>
</reference>
<dbReference type="RefSeq" id="WP_157968225.1">
    <property type="nucleotide sequence ID" value="NZ_BMJS01000009.1"/>
</dbReference>
<accession>A0A8J3E8P7</accession>
<feature type="transmembrane region" description="Helical" evidence="1">
    <location>
        <begin position="138"/>
        <end position="157"/>
    </location>
</feature>
<reference evidence="2" key="1">
    <citation type="journal article" date="2014" name="Int. J. Syst. Evol. Microbiol.">
        <title>Complete genome sequence of Corynebacterium casei LMG S-19264T (=DSM 44701T), isolated from a smear-ripened cheese.</title>
        <authorList>
            <consortium name="US DOE Joint Genome Institute (JGI-PGF)"/>
            <person name="Walter F."/>
            <person name="Albersmeier A."/>
            <person name="Kalinowski J."/>
            <person name="Ruckert C."/>
        </authorList>
    </citation>
    <scope>NUCLEOTIDE SEQUENCE</scope>
    <source>
        <strain evidence="2">CGMCC 1.15758</strain>
    </source>
</reference>
<proteinExistence type="predicted"/>
<evidence type="ECO:0000313" key="3">
    <source>
        <dbReference type="Proteomes" id="UP000636949"/>
    </source>
</evidence>
<evidence type="ECO:0000256" key="1">
    <source>
        <dbReference type="SAM" id="Phobius"/>
    </source>
</evidence>
<name>A0A8J3E8P7_9GAMM</name>
<gene>
    <name evidence="2" type="ORF">GCM10010995_10860</name>
</gene>